<evidence type="ECO:0000313" key="1">
    <source>
        <dbReference type="EMBL" id="TYR30147.1"/>
    </source>
</evidence>
<dbReference type="EMBL" id="VSZS01000067">
    <property type="protein sequence ID" value="TYR30147.1"/>
    <property type="molecule type" value="Genomic_DNA"/>
</dbReference>
<protein>
    <recommendedName>
        <fullName evidence="3">Flagellar protein FlgN</fullName>
    </recommendedName>
</protein>
<reference evidence="1 2" key="1">
    <citation type="submission" date="2019-08" db="EMBL/GenBank/DDBJ databases">
        <authorList>
            <person name="Seo Y.L."/>
        </authorList>
    </citation>
    <scope>NUCLEOTIDE SEQUENCE [LARGE SCALE GENOMIC DNA]</scope>
    <source>
        <strain evidence="1 2">MaA-C15</strain>
    </source>
</reference>
<proteinExistence type="predicted"/>
<dbReference type="OrthoDB" id="8294122at2"/>
<name>A0A5D4GP83_9HYPH</name>
<accession>A0A5D4GP83</accession>
<comment type="caution">
    <text evidence="1">The sequence shown here is derived from an EMBL/GenBank/DDBJ whole genome shotgun (WGS) entry which is preliminary data.</text>
</comment>
<dbReference type="Proteomes" id="UP000323258">
    <property type="component" value="Unassembled WGS sequence"/>
</dbReference>
<sequence>MPDNADFMQPSHPSGESAGAALMNLSAIIGRIEETVDAETASIRTDVRFDIKASNLRKSRYLYELNRAVSNLGNITLGDEHRSDIIRLREKLTANEAAILAHLNAVTEVATLMQEAIQRAEADGTYTASEFGRMDSPA</sequence>
<gene>
    <name evidence="1" type="ORF">FY036_19880</name>
</gene>
<keyword evidence="2" id="KW-1185">Reference proteome</keyword>
<dbReference type="AlphaFoldDB" id="A0A5D4GP83"/>
<evidence type="ECO:0008006" key="3">
    <source>
        <dbReference type="Google" id="ProtNLM"/>
    </source>
</evidence>
<evidence type="ECO:0000313" key="2">
    <source>
        <dbReference type="Proteomes" id="UP000323258"/>
    </source>
</evidence>
<organism evidence="1 2">
    <name type="scientific">Neoaquamicrobium microcysteis</name>
    <dbReference type="NCBI Taxonomy" id="2682781"/>
    <lineage>
        <taxon>Bacteria</taxon>
        <taxon>Pseudomonadati</taxon>
        <taxon>Pseudomonadota</taxon>
        <taxon>Alphaproteobacteria</taxon>
        <taxon>Hyphomicrobiales</taxon>
        <taxon>Phyllobacteriaceae</taxon>
        <taxon>Neoaquamicrobium</taxon>
    </lineage>
</organism>
<reference evidence="1 2" key="2">
    <citation type="submission" date="2019-09" db="EMBL/GenBank/DDBJ databases">
        <title>Mesorhizobium sp. MaA-C15 isolated from Microcystis aeruginosa.</title>
        <authorList>
            <person name="Jeong S.E."/>
            <person name="Jin H.M."/>
            <person name="Jeon C.O."/>
        </authorList>
    </citation>
    <scope>NUCLEOTIDE SEQUENCE [LARGE SCALE GENOMIC DNA]</scope>
    <source>
        <strain evidence="1 2">MaA-C15</strain>
    </source>
</reference>
<dbReference type="RefSeq" id="WP_148916505.1">
    <property type="nucleotide sequence ID" value="NZ_VSZS01000067.1"/>
</dbReference>